<feature type="signal peptide" evidence="26">
    <location>
        <begin position="1"/>
        <end position="19"/>
    </location>
</feature>
<dbReference type="GO" id="GO:0005634">
    <property type="term" value="C:nucleus"/>
    <property type="evidence" value="ECO:0007669"/>
    <property type="project" value="UniProtKB-SubCell"/>
</dbReference>
<evidence type="ECO:0000256" key="14">
    <source>
        <dbReference type="ARBA" id="ARBA00022833"/>
    </source>
</evidence>
<gene>
    <name evidence="29" type="primary">KDM1B</name>
</gene>
<feature type="chain" id="PRO_5034427549" description="[histone-H3]-N(6),N(6)-dimethyl-L-lysine(4) FAD-dependent demethylase" evidence="26">
    <location>
        <begin position="20"/>
        <end position="695"/>
    </location>
</feature>
<comment type="catalytic activity">
    <reaction evidence="20">
        <text>N(6)-methyl-L-lysyl(4)-[histone H3] + A + H2O = L-lysyl(4)-[histone H3] + formaldehyde + AH2</text>
        <dbReference type="Rhea" id="RHEA:60256"/>
        <dbReference type="Rhea" id="RHEA-COMP:15543"/>
        <dbReference type="Rhea" id="RHEA-COMP:15547"/>
        <dbReference type="ChEBI" id="CHEBI:13193"/>
        <dbReference type="ChEBI" id="CHEBI:15377"/>
        <dbReference type="ChEBI" id="CHEBI:16842"/>
        <dbReference type="ChEBI" id="CHEBI:17499"/>
        <dbReference type="ChEBI" id="CHEBI:29969"/>
        <dbReference type="ChEBI" id="CHEBI:61929"/>
    </reaction>
    <physiologicalReaction direction="left-to-right" evidence="20">
        <dbReference type="Rhea" id="RHEA:60257"/>
    </physiologicalReaction>
</comment>
<evidence type="ECO:0000256" key="26">
    <source>
        <dbReference type="SAM" id="SignalP"/>
    </source>
</evidence>
<comment type="catalytic activity">
    <reaction evidence="21">
        <text>N(6),N(6)-dimethyl-L-lysyl(4)-[histone H3] + 2 A + 2 H2O = L-lysyl(4)-[histone H3] + 2 formaldehyde + 2 AH2</text>
        <dbReference type="Rhea" id="RHEA:60244"/>
        <dbReference type="Rhea" id="RHEA-COMP:15540"/>
        <dbReference type="Rhea" id="RHEA-COMP:15547"/>
        <dbReference type="ChEBI" id="CHEBI:13193"/>
        <dbReference type="ChEBI" id="CHEBI:15377"/>
        <dbReference type="ChEBI" id="CHEBI:16842"/>
        <dbReference type="ChEBI" id="CHEBI:17499"/>
        <dbReference type="ChEBI" id="CHEBI:29969"/>
        <dbReference type="ChEBI" id="CHEBI:61976"/>
        <dbReference type="EC" id="1.14.99.66"/>
    </reaction>
    <physiologicalReaction direction="left-to-right" evidence="21">
        <dbReference type="Rhea" id="RHEA:60245"/>
    </physiologicalReaction>
</comment>
<evidence type="ECO:0000256" key="2">
    <source>
        <dbReference type="ARBA" id="ARBA00001974"/>
    </source>
</evidence>
<dbReference type="PRINTS" id="PR00420">
    <property type="entry name" value="RNGMNOXGNASE"/>
</dbReference>
<dbReference type="Gene3D" id="3.30.40.100">
    <property type="match status" value="1"/>
</dbReference>
<evidence type="ECO:0000259" key="27">
    <source>
        <dbReference type="PROSITE" id="PS50934"/>
    </source>
</evidence>
<evidence type="ECO:0000256" key="12">
    <source>
        <dbReference type="ARBA" id="ARBA00022771"/>
    </source>
</evidence>
<feature type="domain" description="SWIRM" evidence="27">
    <location>
        <begin position="186"/>
        <end position="284"/>
    </location>
</feature>
<dbReference type="Proteomes" id="UP000694426">
    <property type="component" value="Unplaced"/>
</dbReference>
<comment type="similarity">
    <text evidence="5">Belongs to the flavin monoamine oxidase family.</text>
</comment>
<dbReference type="InterPro" id="IPR050281">
    <property type="entry name" value="Flavin_monoamine_oxidase"/>
</dbReference>
<keyword evidence="14" id="KW-0862">Zinc</keyword>
<dbReference type="PROSITE" id="PS50934">
    <property type="entry name" value="SWIRM"/>
    <property type="match status" value="1"/>
</dbReference>
<keyword evidence="30" id="KW-1185">Reference proteome</keyword>
<evidence type="ECO:0000256" key="8">
    <source>
        <dbReference type="ARBA" id="ARBA00022491"/>
    </source>
</evidence>
<evidence type="ECO:0000259" key="28">
    <source>
        <dbReference type="PROSITE" id="PS51050"/>
    </source>
</evidence>
<evidence type="ECO:0000256" key="23">
    <source>
        <dbReference type="ARBA" id="ARBA00065941"/>
    </source>
</evidence>
<evidence type="ECO:0000256" key="21">
    <source>
        <dbReference type="ARBA" id="ARBA00051715"/>
    </source>
</evidence>
<dbReference type="GO" id="GO:0050660">
    <property type="term" value="F:flavin adenine dinucleotide binding"/>
    <property type="evidence" value="ECO:0007669"/>
    <property type="project" value="UniProtKB-ARBA"/>
</dbReference>
<keyword evidence="18" id="KW-0804">Transcription</keyword>
<keyword evidence="16" id="KW-0560">Oxidoreductase</keyword>
<evidence type="ECO:0000256" key="17">
    <source>
        <dbReference type="ARBA" id="ARBA00023015"/>
    </source>
</evidence>
<dbReference type="PROSITE" id="PS51050">
    <property type="entry name" value="ZF_CW"/>
    <property type="match status" value="1"/>
</dbReference>
<dbReference type="Gene3D" id="1.10.10.10">
    <property type="entry name" value="Winged helix-like DNA-binding domain superfamily/Winged helix DNA-binding domain"/>
    <property type="match status" value="1"/>
</dbReference>
<evidence type="ECO:0000256" key="19">
    <source>
        <dbReference type="ARBA" id="ARBA00023242"/>
    </source>
</evidence>
<dbReference type="SUPFAM" id="SSF46689">
    <property type="entry name" value="Homeodomain-like"/>
    <property type="match status" value="1"/>
</dbReference>
<evidence type="ECO:0000256" key="1">
    <source>
        <dbReference type="ARBA" id="ARBA00001947"/>
    </source>
</evidence>
<keyword evidence="12" id="KW-0863">Zinc-finger</keyword>
<proteinExistence type="inferred from homology"/>
<evidence type="ECO:0000256" key="5">
    <source>
        <dbReference type="ARBA" id="ARBA00005995"/>
    </source>
</evidence>
<evidence type="ECO:0000256" key="3">
    <source>
        <dbReference type="ARBA" id="ARBA00004123"/>
    </source>
</evidence>
<dbReference type="Pfam" id="PF07496">
    <property type="entry name" value="zf-CW"/>
    <property type="match status" value="1"/>
</dbReference>
<evidence type="ECO:0000256" key="4">
    <source>
        <dbReference type="ARBA" id="ARBA00004286"/>
    </source>
</evidence>
<protein>
    <recommendedName>
        <fullName evidence="24">[histone-H3]-N(6),N(6)-dimethyl-L-lysine(4) FAD-dependent demethylase</fullName>
        <ecNumber evidence="24">1.14.99.66</ecNumber>
    </recommendedName>
    <alternativeName>
        <fullName evidence="25">Flavin-containing amine oxidase domain-containing protein 1</fullName>
    </alternativeName>
</protein>
<feature type="domain" description="CW-type" evidence="28">
    <location>
        <begin position="46"/>
        <end position="106"/>
    </location>
</feature>
<dbReference type="InterPro" id="IPR007526">
    <property type="entry name" value="SWIRM"/>
</dbReference>
<keyword evidence="8" id="KW-0678">Repressor</keyword>
<keyword evidence="15" id="KW-0156">Chromatin regulator</keyword>
<dbReference type="FunFam" id="3.30.40.100:FF:000002">
    <property type="entry name" value="Lysine-specific histone demethylase 1B"/>
    <property type="match status" value="1"/>
</dbReference>
<dbReference type="GO" id="GO:0005694">
    <property type="term" value="C:chromosome"/>
    <property type="evidence" value="ECO:0007669"/>
    <property type="project" value="UniProtKB-SubCell"/>
</dbReference>
<dbReference type="InterPro" id="IPR011124">
    <property type="entry name" value="Znf_CW"/>
</dbReference>
<evidence type="ECO:0000256" key="18">
    <source>
        <dbReference type="ARBA" id="ARBA00023163"/>
    </source>
</evidence>
<evidence type="ECO:0000256" key="15">
    <source>
        <dbReference type="ARBA" id="ARBA00022853"/>
    </source>
</evidence>
<keyword evidence="9" id="KW-0597">Phosphoprotein</keyword>
<evidence type="ECO:0000256" key="25">
    <source>
        <dbReference type="ARBA" id="ARBA00083218"/>
    </source>
</evidence>
<evidence type="ECO:0000313" key="29">
    <source>
        <dbReference type="Ensembl" id="ENSABRP00000014969.1"/>
    </source>
</evidence>
<dbReference type="SUPFAM" id="SSF51905">
    <property type="entry name" value="FAD/NAD(P)-binding domain"/>
    <property type="match status" value="1"/>
</dbReference>
<comment type="cofactor">
    <cofactor evidence="1">
        <name>Zn(2+)</name>
        <dbReference type="ChEBI" id="CHEBI:29105"/>
    </cofactor>
</comment>
<evidence type="ECO:0000313" key="30">
    <source>
        <dbReference type="Proteomes" id="UP000694426"/>
    </source>
</evidence>
<keyword evidence="6" id="KW-0158">Chromosome</keyword>
<evidence type="ECO:0000256" key="20">
    <source>
        <dbReference type="ARBA" id="ARBA00051126"/>
    </source>
</evidence>
<comment type="cofactor">
    <cofactor evidence="2">
        <name>FAD</name>
        <dbReference type="ChEBI" id="CHEBI:57692"/>
    </cofactor>
</comment>
<dbReference type="PANTHER" id="PTHR10742:SF410">
    <property type="entry name" value="LYSINE-SPECIFIC HISTONE DEMETHYLASE 2"/>
    <property type="match status" value="1"/>
</dbReference>
<keyword evidence="26" id="KW-0732">Signal</keyword>
<keyword evidence="7" id="KW-0217">Developmental protein</keyword>
<reference evidence="29" key="1">
    <citation type="submission" date="2025-08" db="UniProtKB">
        <authorList>
            <consortium name="Ensembl"/>
        </authorList>
    </citation>
    <scope>IDENTIFICATION</scope>
</reference>
<evidence type="ECO:0000256" key="22">
    <source>
        <dbReference type="ARBA" id="ARBA00053130"/>
    </source>
</evidence>
<comment type="subcellular location">
    <subcellularLocation>
        <location evidence="4">Chromosome</location>
    </subcellularLocation>
    <subcellularLocation>
        <location evidence="3">Nucleus</location>
    </subcellularLocation>
</comment>
<comment type="function">
    <text evidence="22">Histone demethylase that demethylates 'Lys-4' of histone H3, a specific tag for epigenetic transcriptional activation, thereby acting as a corepressor. Required for de novo DNA methylation of a subset of imprinted genes during oogenesis. Acts by oxidizing the substrate by FAD to generate the corresponding imine that is subsequently hydrolyzed. Demethylates both mono- and di-methylated 'Lys-4' of histone H3. Has no effect on tri-methylated 'Lys-4', mono-, di- or tri-methylated 'Lys-9', mono-, di- or tri-methylated 'Lys-27', mono-, di- or tri-methylated 'Lys-36' of histone H3, or on mono-, di- or tri-methylated 'Lys-20' of histone H4. Alone, it is unable to demethylate H3K4me on nucleosomes and requires the presence of GLYR1 to achieve such activity, they form a multifunctional enzyme complex that modifies transcribed chromatin and facilitates Pol II transcription through nucleosomes.</text>
</comment>
<dbReference type="GO" id="GO:0140682">
    <property type="term" value="F:FAD-dependent H3K4me/H3K4me3 demethylase activity"/>
    <property type="evidence" value="ECO:0007669"/>
    <property type="project" value="UniProtKB-EC"/>
</dbReference>
<name>A0A8B9I7L7_9AVES</name>
<dbReference type="InterPro" id="IPR036388">
    <property type="entry name" value="WH-like_DNA-bd_sf"/>
</dbReference>
<evidence type="ECO:0000256" key="6">
    <source>
        <dbReference type="ARBA" id="ARBA00022454"/>
    </source>
</evidence>
<dbReference type="InterPro" id="IPR009057">
    <property type="entry name" value="Homeodomain-like_sf"/>
</dbReference>
<dbReference type="InterPro" id="IPR002937">
    <property type="entry name" value="Amino_oxidase"/>
</dbReference>
<evidence type="ECO:0000256" key="11">
    <source>
        <dbReference type="ARBA" id="ARBA00022723"/>
    </source>
</evidence>
<dbReference type="Pfam" id="PF04433">
    <property type="entry name" value="SWIRM"/>
    <property type="match status" value="1"/>
</dbReference>
<evidence type="ECO:0000256" key="13">
    <source>
        <dbReference type="ARBA" id="ARBA00022827"/>
    </source>
</evidence>
<dbReference type="GO" id="GO:0040029">
    <property type="term" value="P:epigenetic regulation of gene expression"/>
    <property type="evidence" value="ECO:0007669"/>
    <property type="project" value="UniProtKB-ARBA"/>
</dbReference>
<keyword evidence="17" id="KW-0805">Transcription regulation</keyword>
<dbReference type="EC" id="1.14.99.66" evidence="24"/>
<dbReference type="FunFam" id="1.10.10.10:FF:000232">
    <property type="entry name" value="lysine-specific histone demethylase 1B"/>
    <property type="match status" value="1"/>
</dbReference>
<evidence type="ECO:0000256" key="10">
    <source>
        <dbReference type="ARBA" id="ARBA00022630"/>
    </source>
</evidence>
<keyword evidence="11" id="KW-0479">Metal-binding</keyword>
<evidence type="ECO:0000256" key="16">
    <source>
        <dbReference type="ARBA" id="ARBA00023002"/>
    </source>
</evidence>
<dbReference type="Gene3D" id="3.50.50.60">
    <property type="entry name" value="FAD/NAD(P)-binding domain"/>
    <property type="match status" value="2"/>
</dbReference>
<organism evidence="29 30">
    <name type="scientific">Anser brachyrhynchus</name>
    <name type="common">Pink-footed goose</name>
    <dbReference type="NCBI Taxonomy" id="132585"/>
    <lineage>
        <taxon>Eukaryota</taxon>
        <taxon>Metazoa</taxon>
        <taxon>Chordata</taxon>
        <taxon>Craniata</taxon>
        <taxon>Vertebrata</taxon>
        <taxon>Euteleostomi</taxon>
        <taxon>Archelosauria</taxon>
        <taxon>Archosauria</taxon>
        <taxon>Dinosauria</taxon>
        <taxon>Saurischia</taxon>
        <taxon>Theropoda</taxon>
        <taxon>Coelurosauria</taxon>
        <taxon>Aves</taxon>
        <taxon>Neognathae</taxon>
        <taxon>Galloanserae</taxon>
        <taxon>Anseriformes</taxon>
        <taxon>Anatidae</taxon>
        <taxon>Anserinae</taxon>
        <taxon>Anser</taxon>
    </lineage>
</organism>
<keyword evidence="13" id="KW-0274">FAD</keyword>
<dbReference type="GO" id="GO:0008270">
    <property type="term" value="F:zinc ion binding"/>
    <property type="evidence" value="ECO:0007669"/>
    <property type="project" value="UniProtKB-KW"/>
</dbReference>
<comment type="subunit">
    <text evidence="23">Interacts with its cofactor GLYR1 at nucleosomes; this interaction stimulates H3K4me1 and H3K4me2 demethylation. In contrast to KDM1A, does not form a complex with RCOR1/CoREST. Possible accessory component of the polycomb repressive deubiquitinase (PR-DUB) complex, at least composed of BAP1, one of ASXL1, ASXL2 or (probably) ASXL3 and one of MBD5 or MBD6. The PR-DUB core associates with a number of accessory proteins, including FOXK1, FOXK2, KDM1B, HCFC1 and OGT; KDM1B specifically associates with ASXL2 PR-DUB complexes.</text>
</comment>
<dbReference type="PANTHER" id="PTHR10742">
    <property type="entry name" value="FLAVIN MONOAMINE OXIDASE"/>
    <property type="match status" value="1"/>
</dbReference>
<reference evidence="29" key="2">
    <citation type="submission" date="2025-09" db="UniProtKB">
        <authorList>
            <consortium name="Ensembl"/>
        </authorList>
    </citation>
    <scope>IDENTIFICATION</scope>
</reference>
<dbReference type="Pfam" id="PF01593">
    <property type="entry name" value="Amino_oxidase"/>
    <property type="match status" value="2"/>
</dbReference>
<dbReference type="Gene3D" id="3.90.660.10">
    <property type="match status" value="1"/>
</dbReference>
<dbReference type="Ensembl" id="ENSABRT00000021333.1">
    <property type="protein sequence ID" value="ENSABRP00000014969.1"/>
    <property type="gene ID" value="ENSABRG00000012736.1"/>
</dbReference>
<keyword evidence="19" id="KW-0539">Nucleus</keyword>
<dbReference type="GeneTree" id="ENSGT00940000157751"/>
<dbReference type="SUPFAM" id="SSF54373">
    <property type="entry name" value="FAD-linked reductases, C-terminal domain"/>
    <property type="match status" value="1"/>
</dbReference>
<dbReference type="InterPro" id="IPR036188">
    <property type="entry name" value="FAD/NAD-bd_sf"/>
</dbReference>
<evidence type="ECO:0000256" key="24">
    <source>
        <dbReference type="ARBA" id="ARBA00066706"/>
    </source>
</evidence>
<accession>A0A8B9I7L7</accession>
<keyword evidence="10" id="KW-0285">Flavoprotein</keyword>
<evidence type="ECO:0000256" key="7">
    <source>
        <dbReference type="ARBA" id="ARBA00022473"/>
    </source>
</evidence>
<dbReference type="AlphaFoldDB" id="A0A8B9I7L7"/>
<sequence length="695" mass="78699">MFSDCLLFSFLFLLSHKDGYEKYTAWKRIWTSNGKSEPSPKAFMADQQLPYWVQCTKPECGKWRQLTKEIQLTPQIAKTYRCGMKLNNSTKTEGSDQCSMPEDLRVAEVSDHWWYSMLILPPLLKDSVAAPFLAAYYPDCVGMSPSCTSTNRLPGESNLVKLEHLKSVPNLTVAGMNKYFQPFYQPNECGKALCVRPDVMELDELYEFPEYSRDPTMYLALRNLILALWYTNCKEALTPQKCIHHIIVRGLVRIRCVQEMERILHFMTRKGLINTGILSVSPDQYLLPKEYHNKSVIIVGAGAAGLAAARQLHNFGIKVIVLEAKDRIGGRVWDDKTFTGVTVGRGAQIVNGCVNNPMALMCEQLGIKMHKLGEKCDLIQEGGRITDPTIDKRMDFHFNAILDVVSEWRKDKTQHQDVPLGGKWEMCLKVKMLAVLITIRIQSFILNCLLHWTFLEVYGCISDLKYSSDNVQSIDYSGEEVQVTTAEGTVWRTQKVLVTIPLALLQKNAIQFNPPLSEKKIKAINSLGAGVIEKIALQFPYRFWDSKIQGADFFGHVPPNSSQRGLFSVFYDMDPEGKQSILMSVVTGDAVTTIKNLDDKQVLQQCMTVLRELFKEQEVPDPVKFFVTRWSKDPWLQMAYSFVRTGGSGEAYDIIAEDIQRTIFFAGEATNRHFPQTVTGAYLSGVREASKIAAF</sequence>
<evidence type="ECO:0000256" key="9">
    <source>
        <dbReference type="ARBA" id="ARBA00022553"/>
    </source>
</evidence>